<feature type="region of interest" description="Disordered" evidence="1">
    <location>
        <begin position="141"/>
        <end position="255"/>
    </location>
</feature>
<sequence>MCQMEGCNAPIVLNNSNLNRLCKRHEVEERHKNATARTQLVGLKVPSKPKPFDKKKLYPIKLDEELKTLKRKRPSYGKRSDSDSDQSRISMASSMPSFQTHLGEGLSSSLASVNDEPQRSAQRPISQASLNNLYKRGEDSGWPLPTAINDDVVQSPTEGIRKSTPEHTMHGSTNPQTMDMEDGDCAGSPSDNHFSANSQDPTVIREPNNIRTSAYSSAHEPSSSKWQGGEKLVSDRPGQLREKDTMASPEDVGMPDYSADQPVIQPMDGFGAGSAWSENRAQEVVPNGAREGNVPEKVDYLTGLVSSSTTPGENTIWETSSPEETDHIYDSLEAQRQQIAESYDPSVLDSWLKKQSVPVEDYQPAPQELIETQHWGHVDPQVVWPKKHSEEWLAEKRKEIEARGGRKANFGKLLTAQIIKERREKGWGIHQNKDIVDDEKSEEAAKALQELFGIKDIDDLEPSMSGGQLVMVERAVDEEGNRKKNPAVYIVG</sequence>
<feature type="compositionally biased region" description="Low complexity" evidence="1">
    <location>
        <begin position="213"/>
        <end position="224"/>
    </location>
</feature>
<keyword evidence="3" id="KW-1185">Reference proteome</keyword>
<gene>
    <name evidence="2" type="ORF">OIDMADRAFT_33946</name>
</gene>
<organism evidence="2 3">
    <name type="scientific">Oidiodendron maius (strain Zn)</name>
    <dbReference type="NCBI Taxonomy" id="913774"/>
    <lineage>
        <taxon>Eukaryota</taxon>
        <taxon>Fungi</taxon>
        <taxon>Dikarya</taxon>
        <taxon>Ascomycota</taxon>
        <taxon>Pezizomycotina</taxon>
        <taxon>Leotiomycetes</taxon>
        <taxon>Leotiomycetes incertae sedis</taxon>
        <taxon>Myxotrichaceae</taxon>
        <taxon>Oidiodendron</taxon>
    </lineage>
</organism>
<feature type="region of interest" description="Disordered" evidence="1">
    <location>
        <begin position="107"/>
        <end position="127"/>
    </location>
</feature>
<evidence type="ECO:0000256" key="1">
    <source>
        <dbReference type="SAM" id="MobiDB-lite"/>
    </source>
</evidence>
<dbReference type="Proteomes" id="UP000054321">
    <property type="component" value="Unassembled WGS sequence"/>
</dbReference>
<dbReference type="HOGENOM" id="CLU_554423_0_0_1"/>
<name>A0A0C3GG94_OIDMZ</name>
<feature type="region of interest" description="Disordered" evidence="1">
    <location>
        <begin position="69"/>
        <end position="89"/>
    </location>
</feature>
<dbReference type="AlphaFoldDB" id="A0A0C3GG94"/>
<proteinExistence type="predicted"/>
<reference evidence="3" key="2">
    <citation type="submission" date="2015-01" db="EMBL/GenBank/DDBJ databases">
        <title>Evolutionary Origins and Diversification of the Mycorrhizal Mutualists.</title>
        <authorList>
            <consortium name="DOE Joint Genome Institute"/>
            <consortium name="Mycorrhizal Genomics Consortium"/>
            <person name="Kohler A."/>
            <person name="Kuo A."/>
            <person name="Nagy L.G."/>
            <person name="Floudas D."/>
            <person name="Copeland A."/>
            <person name="Barry K.W."/>
            <person name="Cichocki N."/>
            <person name="Veneault-Fourrey C."/>
            <person name="LaButti K."/>
            <person name="Lindquist E.A."/>
            <person name="Lipzen A."/>
            <person name="Lundell T."/>
            <person name="Morin E."/>
            <person name="Murat C."/>
            <person name="Riley R."/>
            <person name="Ohm R."/>
            <person name="Sun H."/>
            <person name="Tunlid A."/>
            <person name="Henrissat B."/>
            <person name="Grigoriev I.V."/>
            <person name="Hibbett D.S."/>
            <person name="Martin F."/>
        </authorList>
    </citation>
    <scope>NUCLEOTIDE SEQUENCE [LARGE SCALE GENOMIC DNA]</scope>
    <source>
        <strain evidence="3">Zn</strain>
    </source>
</reference>
<reference evidence="2 3" key="1">
    <citation type="submission" date="2014-04" db="EMBL/GenBank/DDBJ databases">
        <authorList>
            <consortium name="DOE Joint Genome Institute"/>
            <person name="Kuo A."/>
            <person name="Martino E."/>
            <person name="Perotto S."/>
            <person name="Kohler A."/>
            <person name="Nagy L.G."/>
            <person name="Floudas D."/>
            <person name="Copeland A."/>
            <person name="Barry K.W."/>
            <person name="Cichocki N."/>
            <person name="Veneault-Fourrey C."/>
            <person name="LaButti K."/>
            <person name="Lindquist E.A."/>
            <person name="Lipzen A."/>
            <person name="Lundell T."/>
            <person name="Morin E."/>
            <person name="Murat C."/>
            <person name="Sun H."/>
            <person name="Tunlid A."/>
            <person name="Henrissat B."/>
            <person name="Grigoriev I.V."/>
            <person name="Hibbett D.S."/>
            <person name="Martin F."/>
            <person name="Nordberg H.P."/>
            <person name="Cantor M.N."/>
            <person name="Hua S.X."/>
        </authorList>
    </citation>
    <scope>NUCLEOTIDE SEQUENCE [LARGE SCALE GENOMIC DNA]</scope>
    <source>
        <strain evidence="2 3">Zn</strain>
    </source>
</reference>
<dbReference type="EMBL" id="KN832887">
    <property type="protein sequence ID" value="KIM95165.1"/>
    <property type="molecule type" value="Genomic_DNA"/>
</dbReference>
<evidence type="ECO:0000313" key="3">
    <source>
        <dbReference type="Proteomes" id="UP000054321"/>
    </source>
</evidence>
<feature type="compositionally biased region" description="Basic and acidic residues" evidence="1">
    <location>
        <begin position="159"/>
        <end position="169"/>
    </location>
</feature>
<dbReference type="OrthoDB" id="3550599at2759"/>
<dbReference type="InParanoid" id="A0A0C3GG94"/>
<dbReference type="STRING" id="913774.A0A0C3GG94"/>
<feature type="compositionally biased region" description="Basic and acidic residues" evidence="1">
    <location>
        <begin position="232"/>
        <end position="245"/>
    </location>
</feature>
<feature type="compositionally biased region" description="Polar residues" evidence="1">
    <location>
        <begin position="189"/>
        <end position="201"/>
    </location>
</feature>
<accession>A0A0C3GG94</accession>
<evidence type="ECO:0000313" key="2">
    <source>
        <dbReference type="EMBL" id="KIM95165.1"/>
    </source>
</evidence>
<protein>
    <submittedName>
        <fullName evidence="2">Uncharacterized protein</fullName>
    </submittedName>
</protein>